<protein>
    <submittedName>
        <fullName evidence="1">Uncharacterized protein</fullName>
    </submittedName>
</protein>
<gene>
    <name evidence="1" type="ORF">S01H1_40680</name>
</gene>
<dbReference type="EMBL" id="BARS01025770">
    <property type="protein sequence ID" value="GAG07968.1"/>
    <property type="molecule type" value="Genomic_DNA"/>
</dbReference>
<evidence type="ECO:0000313" key="1">
    <source>
        <dbReference type="EMBL" id="GAG07968.1"/>
    </source>
</evidence>
<name>X0V682_9ZZZZ</name>
<organism evidence="1">
    <name type="scientific">marine sediment metagenome</name>
    <dbReference type="NCBI Taxonomy" id="412755"/>
    <lineage>
        <taxon>unclassified sequences</taxon>
        <taxon>metagenomes</taxon>
        <taxon>ecological metagenomes</taxon>
    </lineage>
</organism>
<comment type="caution">
    <text evidence="1">The sequence shown here is derived from an EMBL/GenBank/DDBJ whole genome shotgun (WGS) entry which is preliminary data.</text>
</comment>
<feature type="non-terminal residue" evidence="1">
    <location>
        <position position="1"/>
    </location>
</feature>
<proteinExistence type="predicted"/>
<accession>X0V682</accession>
<dbReference type="AlphaFoldDB" id="X0V682"/>
<reference evidence="1" key="1">
    <citation type="journal article" date="2014" name="Front. Microbiol.">
        <title>High frequency of phylogenetically diverse reductive dehalogenase-homologous genes in deep subseafloor sedimentary metagenomes.</title>
        <authorList>
            <person name="Kawai M."/>
            <person name="Futagami T."/>
            <person name="Toyoda A."/>
            <person name="Takaki Y."/>
            <person name="Nishi S."/>
            <person name="Hori S."/>
            <person name="Arai W."/>
            <person name="Tsubouchi T."/>
            <person name="Morono Y."/>
            <person name="Uchiyama I."/>
            <person name="Ito T."/>
            <person name="Fujiyama A."/>
            <person name="Inagaki F."/>
            <person name="Takami H."/>
        </authorList>
    </citation>
    <scope>NUCLEOTIDE SEQUENCE</scope>
    <source>
        <strain evidence="1">Expedition CK06-06</strain>
    </source>
</reference>
<sequence length="44" mass="5095">STSCKQVFILEVLTNFNYNLLGGELDKQFLLLELSPENSNEYRN</sequence>